<dbReference type="SUPFAM" id="SSF53850">
    <property type="entry name" value="Periplasmic binding protein-like II"/>
    <property type="match status" value="1"/>
</dbReference>
<keyword evidence="11" id="KW-0732">Signal</keyword>
<keyword evidence="3" id="KW-0812">Transmembrane</keyword>
<keyword evidence="6" id="KW-0472">Membrane</keyword>
<evidence type="ECO:0000256" key="7">
    <source>
        <dbReference type="ARBA" id="ARBA00023170"/>
    </source>
</evidence>
<name>A0AAD8HMM7_9APIA</name>
<evidence type="ECO:0000256" key="6">
    <source>
        <dbReference type="ARBA" id="ARBA00023136"/>
    </source>
</evidence>
<gene>
    <name evidence="13" type="ORF">POM88_036147</name>
</gene>
<evidence type="ECO:0000256" key="8">
    <source>
        <dbReference type="ARBA" id="ARBA00023180"/>
    </source>
</evidence>
<evidence type="ECO:0000256" key="11">
    <source>
        <dbReference type="SAM" id="SignalP"/>
    </source>
</evidence>
<proteinExistence type="predicted"/>
<dbReference type="InterPro" id="IPR001320">
    <property type="entry name" value="Iontro_rcpt_C"/>
</dbReference>
<dbReference type="PANTHER" id="PTHR18966">
    <property type="entry name" value="IONOTROPIC GLUTAMATE RECEPTOR"/>
    <property type="match status" value="1"/>
</dbReference>
<feature type="signal peptide" evidence="11">
    <location>
        <begin position="1"/>
        <end position="20"/>
    </location>
</feature>
<dbReference type="Pfam" id="PF00060">
    <property type="entry name" value="Lig_chan"/>
    <property type="match status" value="1"/>
</dbReference>
<keyword evidence="5" id="KW-0406">Ion transport</keyword>
<keyword evidence="9" id="KW-1071">Ligand-gated ion channel</keyword>
<reference evidence="13" key="2">
    <citation type="submission" date="2023-05" db="EMBL/GenBank/DDBJ databases">
        <authorList>
            <person name="Schelkunov M.I."/>
        </authorList>
    </citation>
    <scope>NUCLEOTIDE SEQUENCE</scope>
    <source>
        <strain evidence="13">Hsosn_3</strain>
        <tissue evidence="13">Leaf</tissue>
    </source>
</reference>
<reference evidence="13" key="1">
    <citation type="submission" date="2023-02" db="EMBL/GenBank/DDBJ databases">
        <title>Genome of toxic invasive species Heracleum sosnowskyi carries increased number of genes despite the absence of recent whole-genome duplications.</title>
        <authorList>
            <person name="Schelkunov M."/>
            <person name="Shtratnikova V."/>
            <person name="Makarenko M."/>
            <person name="Klepikova A."/>
            <person name="Omelchenko D."/>
            <person name="Novikova G."/>
            <person name="Obukhova E."/>
            <person name="Bogdanov V."/>
            <person name="Penin A."/>
            <person name="Logacheva M."/>
        </authorList>
    </citation>
    <scope>NUCLEOTIDE SEQUENCE</scope>
    <source>
        <strain evidence="13">Hsosn_3</strain>
        <tissue evidence="13">Leaf</tissue>
    </source>
</reference>
<organism evidence="13 14">
    <name type="scientific">Heracleum sosnowskyi</name>
    <dbReference type="NCBI Taxonomy" id="360622"/>
    <lineage>
        <taxon>Eukaryota</taxon>
        <taxon>Viridiplantae</taxon>
        <taxon>Streptophyta</taxon>
        <taxon>Embryophyta</taxon>
        <taxon>Tracheophyta</taxon>
        <taxon>Spermatophyta</taxon>
        <taxon>Magnoliopsida</taxon>
        <taxon>eudicotyledons</taxon>
        <taxon>Gunneridae</taxon>
        <taxon>Pentapetalae</taxon>
        <taxon>asterids</taxon>
        <taxon>campanulids</taxon>
        <taxon>Apiales</taxon>
        <taxon>Apiaceae</taxon>
        <taxon>Apioideae</taxon>
        <taxon>apioid superclade</taxon>
        <taxon>Tordylieae</taxon>
        <taxon>Tordyliinae</taxon>
        <taxon>Heracleum</taxon>
    </lineage>
</organism>
<evidence type="ECO:0000259" key="12">
    <source>
        <dbReference type="Pfam" id="PF00060"/>
    </source>
</evidence>
<evidence type="ECO:0000256" key="3">
    <source>
        <dbReference type="ARBA" id="ARBA00022692"/>
    </source>
</evidence>
<keyword evidence="2" id="KW-0813">Transport</keyword>
<dbReference type="Gene3D" id="3.40.190.10">
    <property type="entry name" value="Periplasmic binding protein-like II"/>
    <property type="match status" value="1"/>
</dbReference>
<accession>A0AAD8HMM7</accession>
<keyword evidence="8" id="KW-0325">Glycoprotein</keyword>
<dbReference type="GO" id="GO:0015276">
    <property type="term" value="F:ligand-gated monoatomic ion channel activity"/>
    <property type="evidence" value="ECO:0007669"/>
    <property type="project" value="InterPro"/>
</dbReference>
<protein>
    <recommendedName>
        <fullName evidence="12">Ionotropic glutamate receptor C-terminal domain-containing protein</fullName>
    </recommendedName>
</protein>
<comment type="caution">
    <text evidence="13">The sequence shown here is derived from an EMBL/GenBank/DDBJ whole genome shotgun (WGS) entry which is preliminary data.</text>
</comment>
<evidence type="ECO:0000313" key="13">
    <source>
        <dbReference type="EMBL" id="KAK1370055.1"/>
    </source>
</evidence>
<evidence type="ECO:0000313" key="14">
    <source>
        <dbReference type="Proteomes" id="UP001237642"/>
    </source>
</evidence>
<evidence type="ECO:0000256" key="1">
    <source>
        <dbReference type="ARBA" id="ARBA00004141"/>
    </source>
</evidence>
<evidence type="ECO:0000256" key="9">
    <source>
        <dbReference type="ARBA" id="ARBA00023286"/>
    </source>
</evidence>
<evidence type="ECO:0000256" key="5">
    <source>
        <dbReference type="ARBA" id="ARBA00023065"/>
    </source>
</evidence>
<dbReference type="EMBL" id="JAUIZM010000008">
    <property type="protein sequence ID" value="KAK1370055.1"/>
    <property type="molecule type" value="Genomic_DNA"/>
</dbReference>
<keyword evidence="4" id="KW-1133">Transmembrane helix</keyword>
<dbReference type="GO" id="GO:0016020">
    <property type="term" value="C:membrane"/>
    <property type="evidence" value="ECO:0007669"/>
    <property type="project" value="UniProtKB-SubCell"/>
</dbReference>
<evidence type="ECO:0000256" key="10">
    <source>
        <dbReference type="ARBA" id="ARBA00023303"/>
    </source>
</evidence>
<dbReference type="InterPro" id="IPR015683">
    <property type="entry name" value="Ionotropic_Glu_rcpt"/>
</dbReference>
<dbReference type="AlphaFoldDB" id="A0AAD8HMM7"/>
<keyword evidence="7" id="KW-0675">Receptor</keyword>
<feature type="domain" description="Ionotropic glutamate receptor C-terminal" evidence="12">
    <location>
        <begin position="1"/>
        <end position="157"/>
    </location>
</feature>
<evidence type="ECO:0000256" key="2">
    <source>
        <dbReference type="ARBA" id="ARBA00022448"/>
    </source>
</evidence>
<keyword evidence="14" id="KW-1185">Reference proteome</keyword>
<comment type="subcellular location">
    <subcellularLocation>
        <location evidence="1">Membrane</location>
        <topology evidence="1">Multi-pass membrane protein</topology>
    </subcellularLocation>
</comment>
<dbReference type="Proteomes" id="UP001237642">
    <property type="component" value="Unassembled WGS sequence"/>
</dbReference>
<dbReference type="Gene3D" id="1.10.287.70">
    <property type="match status" value="1"/>
</dbReference>
<keyword evidence="10" id="KW-0407">Ion channel</keyword>
<feature type="chain" id="PRO_5042151916" description="Ionotropic glutamate receptor C-terminal domain-containing protein" evidence="11">
    <location>
        <begin position="21"/>
        <end position="160"/>
    </location>
</feature>
<sequence length="160" mass="17445">MLTWAFLVLILTSSYTATLASMLTVQQISLAPKGADLGYDQSDVVKRYFVRSKTDGVDGIIDEMPYIKAFLSSYSPDYAMVDSGSTTNGFGFAFSKGSPLVPDISRAIAKLREDGTLEMLEKKWYNKPQSLLNQETQPKPQVLKDVGFGGLFLIGGVSLG</sequence>
<evidence type="ECO:0000256" key="4">
    <source>
        <dbReference type="ARBA" id="ARBA00022989"/>
    </source>
</evidence>